<dbReference type="InterPro" id="IPR053931">
    <property type="entry name" value="RapZ_C"/>
</dbReference>
<dbReference type="NCBIfam" id="NF003828">
    <property type="entry name" value="PRK05416.1"/>
    <property type="match status" value="1"/>
</dbReference>
<evidence type="ECO:0000256" key="3">
    <source>
        <dbReference type="ARBA" id="ARBA00023134"/>
    </source>
</evidence>
<keyword evidence="3 4" id="KW-0342">GTP-binding</keyword>
<dbReference type="Pfam" id="PF22740">
    <property type="entry name" value="PapZ_C"/>
    <property type="match status" value="1"/>
</dbReference>
<organism evidence="7 8">
    <name type="scientific">Acinetobacter towneri</name>
    <dbReference type="NCBI Taxonomy" id="202956"/>
    <lineage>
        <taxon>Bacteria</taxon>
        <taxon>Pseudomonadati</taxon>
        <taxon>Pseudomonadota</taxon>
        <taxon>Gammaproteobacteria</taxon>
        <taxon>Moraxellales</taxon>
        <taxon>Moraxellaceae</taxon>
        <taxon>Acinetobacter</taxon>
    </lineage>
</organism>
<evidence type="ECO:0000313" key="7">
    <source>
        <dbReference type="EMBL" id="QGM26901.1"/>
    </source>
</evidence>
<feature type="domain" description="RapZ-like N-terminal" evidence="5">
    <location>
        <begin position="4"/>
        <end position="155"/>
    </location>
</feature>
<dbReference type="RefSeq" id="WP_154320378.1">
    <property type="nucleotide sequence ID" value="NZ_CP046045.1"/>
</dbReference>
<protein>
    <submittedName>
        <fullName evidence="7">RNase adapter RapZ</fullName>
    </submittedName>
</protein>
<dbReference type="EMBL" id="CP046045">
    <property type="protein sequence ID" value="QGM26901.1"/>
    <property type="molecule type" value="Genomic_DNA"/>
</dbReference>
<dbReference type="GO" id="GO:0005525">
    <property type="term" value="F:GTP binding"/>
    <property type="evidence" value="ECO:0007669"/>
    <property type="project" value="UniProtKB-UniRule"/>
</dbReference>
<dbReference type="AlphaFoldDB" id="A0AAP9GTE7"/>
<gene>
    <name evidence="7" type="primary">rapZ</name>
    <name evidence="7" type="ORF">GJD93_03965</name>
</gene>
<dbReference type="PANTHER" id="PTHR30448">
    <property type="entry name" value="RNASE ADAPTER PROTEIN RAPZ"/>
    <property type="match status" value="1"/>
</dbReference>
<dbReference type="Gene3D" id="3.40.50.300">
    <property type="entry name" value="P-loop containing nucleotide triphosphate hydrolases"/>
    <property type="match status" value="1"/>
</dbReference>
<feature type="binding site" evidence="4">
    <location>
        <begin position="59"/>
        <end position="62"/>
    </location>
    <ligand>
        <name>GTP</name>
        <dbReference type="ChEBI" id="CHEBI:37565"/>
    </ligand>
</feature>
<dbReference type="Pfam" id="PF03668">
    <property type="entry name" value="RapZ-like_N"/>
    <property type="match status" value="1"/>
</dbReference>
<evidence type="ECO:0000256" key="2">
    <source>
        <dbReference type="ARBA" id="ARBA00022840"/>
    </source>
</evidence>
<keyword evidence="2 4" id="KW-0067">ATP-binding</keyword>
<dbReference type="GO" id="GO:0005524">
    <property type="term" value="F:ATP binding"/>
    <property type="evidence" value="ECO:0007669"/>
    <property type="project" value="UniProtKB-UniRule"/>
</dbReference>
<reference evidence="8" key="1">
    <citation type="submission" date="2019-11" db="EMBL/GenBank/DDBJ databases">
        <title>Escherichia coli 1916D6.</title>
        <authorList>
            <person name="Yao H."/>
            <person name="Du X."/>
            <person name="Yu R."/>
            <person name="Li A."/>
        </authorList>
    </citation>
    <scope>NUCLEOTIDE SEQUENCE [LARGE SCALE GENOMIC DNA]</scope>
    <source>
        <strain evidence="8">19110F47</strain>
    </source>
</reference>
<dbReference type="InterPro" id="IPR027417">
    <property type="entry name" value="P-loop_NTPase"/>
</dbReference>
<sequence length="283" mass="32588">MKRILIVTGQSGSGKSSALQVLEDLGYYCIDNLPLALLPEIVDKLDQENNLEQLALGVDVRSTRADLQEFDLVFEQLQKHGSVDIIYLTTQDQELIARFSASRRPHPLSSRFKSLNECIQEEKNLLMPIQFRSTVHIDTTDKSVHDLKHVLLSKLGQTDNLIVILQSFGYKHGIPLDADYVFDVRHLPNPHWDLELRKYSGLDAPVQEFLQQSSQTHEMFHDIQQFLEKWLPAFAEGHRHYITISIGCTGGQHRSVYIVDRLKKALEAKWSIQVLHREMKHWS</sequence>
<keyword evidence="1 4" id="KW-0547">Nucleotide-binding</keyword>
<feature type="binding site" evidence="4">
    <location>
        <begin position="9"/>
        <end position="16"/>
    </location>
    <ligand>
        <name>ATP</name>
        <dbReference type="ChEBI" id="CHEBI:30616"/>
    </ligand>
</feature>
<proteinExistence type="inferred from homology"/>
<evidence type="ECO:0000259" key="5">
    <source>
        <dbReference type="Pfam" id="PF03668"/>
    </source>
</evidence>
<dbReference type="PANTHER" id="PTHR30448:SF0">
    <property type="entry name" value="RNASE ADAPTER PROTEIN RAPZ"/>
    <property type="match status" value="1"/>
</dbReference>
<evidence type="ECO:0000313" key="8">
    <source>
        <dbReference type="Proteomes" id="UP000405075"/>
    </source>
</evidence>
<evidence type="ECO:0000259" key="6">
    <source>
        <dbReference type="Pfam" id="PF22740"/>
    </source>
</evidence>
<dbReference type="PIRSF" id="PIRSF005052">
    <property type="entry name" value="P-loopkin"/>
    <property type="match status" value="1"/>
</dbReference>
<dbReference type="Proteomes" id="UP000405075">
    <property type="component" value="Chromosome"/>
</dbReference>
<dbReference type="InterPro" id="IPR005337">
    <property type="entry name" value="RapZ-like"/>
</dbReference>
<name>A0AAP9GTE7_9GAMM</name>
<evidence type="ECO:0000256" key="4">
    <source>
        <dbReference type="HAMAP-Rule" id="MF_00636"/>
    </source>
</evidence>
<evidence type="ECO:0000256" key="1">
    <source>
        <dbReference type="ARBA" id="ARBA00022741"/>
    </source>
</evidence>
<dbReference type="HAMAP" id="MF_00636">
    <property type="entry name" value="RapZ_like"/>
    <property type="match status" value="1"/>
</dbReference>
<accession>A0AAP9GTE7</accession>
<dbReference type="SUPFAM" id="SSF52540">
    <property type="entry name" value="P-loop containing nucleoside triphosphate hydrolases"/>
    <property type="match status" value="1"/>
</dbReference>
<feature type="domain" description="RapZ C-terminal" evidence="6">
    <location>
        <begin position="162"/>
        <end position="280"/>
    </location>
</feature>
<dbReference type="InterPro" id="IPR053930">
    <property type="entry name" value="RapZ-like_N"/>
</dbReference>